<dbReference type="InterPro" id="IPR013216">
    <property type="entry name" value="Methyltransf_11"/>
</dbReference>
<keyword evidence="3" id="KW-1185">Reference proteome</keyword>
<dbReference type="Gene3D" id="3.40.50.150">
    <property type="entry name" value="Vaccinia Virus protein VP39"/>
    <property type="match status" value="1"/>
</dbReference>
<dbReference type="AlphaFoldDB" id="A0A0D2BHH7"/>
<dbReference type="Proteomes" id="UP000054342">
    <property type="component" value="Unassembled WGS sequence"/>
</dbReference>
<reference evidence="2 3" key="1">
    <citation type="submission" date="2015-01" db="EMBL/GenBank/DDBJ databases">
        <title>The Genome Sequence of Exophiala xenobiotica CBS118157.</title>
        <authorList>
            <consortium name="The Broad Institute Genomics Platform"/>
            <person name="Cuomo C."/>
            <person name="de Hoog S."/>
            <person name="Gorbushina A."/>
            <person name="Stielow B."/>
            <person name="Teixiera M."/>
            <person name="Abouelleil A."/>
            <person name="Chapman S.B."/>
            <person name="Priest M."/>
            <person name="Young S.K."/>
            <person name="Wortman J."/>
            <person name="Nusbaum C."/>
            <person name="Birren B."/>
        </authorList>
    </citation>
    <scope>NUCLEOTIDE SEQUENCE [LARGE SCALE GENOMIC DNA]</scope>
    <source>
        <strain evidence="2 3">CBS 118157</strain>
    </source>
</reference>
<sequence length="290" mass="32017">MANPEAGKHRYFTELAPKYSQFTGNTTRDLFNEVLDHRNGLSISSDSVVHDNAAGPGTAAEALITWCHKHNSAATPKIVVTDYVPAMIEACEAIRATKHQDDALWQSVALAVTDSADLKDYGDNYFTHSICNFSIFNLTHPDKCLQEMRRTLQPGGTAVVTCWKRFAAEDLLSAAQRVVKGDEWANAHRIPAAGPQYLEEGYTARLVQDAGFPSDTVETFALKKVVAEGGDDWRGLYEFLTTSSLKNAATREWSEEELAKWPDAVAAAMQKEKDSFGGLLFEAWVVIARK</sequence>
<evidence type="ECO:0000259" key="1">
    <source>
        <dbReference type="Pfam" id="PF08241"/>
    </source>
</evidence>
<dbReference type="CDD" id="cd02440">
    <property type="entry name" value="AdoMet_MTases"/>
    <property type="match status" value="1"/>
</dbReference>
<dbReference type="GeneID" id="25332328"/>
<gene>
    <name evidence="2" type="ORF">PV05_10420</name>
</gene>
<name>A0A0D2BHH7_9EURO</name>
<accession>A0A0D2BHH7</accession>
<evidence type="ECO:0000313" key="3">
    <source>
        <dbReference type="Proteomes" id="UP000054342"/>
    </source>
</evidence>
<evidence type="ECO:0000313" key="2">
    <source>
        <dbReference type="EMBL" id="KIW51731.1"/>
    </source>
</evidence>
<dbReference type="InterPro" id="IPR029063">
    <property type="entry name" value="SAM-dependent_MTases_sf"/>
</dbReference>
<dbReference type="HOGENOM" id="CLU_065416_2_0_1"/>
<dbReference type="OrthoDB" id="2013972at2759"/>
<dbReference type="GO" id="GO:0008757">
    <property type="term" value="F:S-adenosylmethionine-dependent methyltransferase activity"/>
    <property type="evidence" value="ECO:0007669"/>
    <property type="project" value="InterPro"/>
</dbReference>
<dbReference type="Pfam" id="PF08241">
    <property type="entry name" value="Methyltransf_11"/>
    <property type="match status" value="1"/>
</dbReference>
<dbReference type="SUPFAM" id="SSF53335">
    <property type="entry name" value="S-adenosyl-L-methionine-dependent methyltransferases"/>
    <property type="match status" value="1"/>
</dbReference>
<feature type="domain" description="Methyltransferase type 11" evidence="1">
    <location>
        <begin position="71"/>
        <end position="159"/>
    </location>
</feature>
<protein>
    <recommendedName>
        <fullName evidence="1">Methyltransferase type 11 domain-containing protein</fullName>
    </recommendedName>
</protein>
<proteinExistence type="predicted"/>
<dbReference type="EMBL" id="KN847322">
    <property type="protein sequence ID" value="KIW51731.1"/>
    <property type="molecule type" value="Genomic_DNA"/>
</dbReference>
<organism evidence="2 3">
    <name type="scientific">Exophiala xenobiotica</name>
    <dbReference type="NCBI Taxonomy" id="348802"/>
    <lineage>
        <taxon>Eukaryota</taxon>
        <taxon>Fungi</taxon>
        <taxon>Dikarya</taxon>
        <taxon>Ascomycota</taxon>
        <taxon>Pezizomycotina</taxon>
        <taxon>Eurotiomycetes</taxon>
        <taxon>Chaetothyriomycetidae</taxon>
        <taxon>Chaetothyriales</taxon>
        <taxon>Herpotrichiellaceae</taxon>
        <taxon>Exophiala</taxon>
    </lineage>
</organism>
<dbReference type="RefSeq" id="XP_013312315.1">
    <property type="nucleotide sequence ID" value="XM_013456861.1"/>
</dbReference>